<organism evidence="2 3">
    <name type="scientific">Miscanthus lutarioriparius</name>
    <dbReference type="NCBI Taxonomy" id="422564"/>
    <lineage>
        <taxon>Eukaryota</taxon>
        <taxon>Viridiplantae</taxon>
        <taxon>Streptophyta</taxon>
        <taxon>Embryophyta</taxon>
        <taxon>Tracheophyta</taxon>
        <taxon>Spermatophyta</taxon>
        <taxon>Magnoliopsida</taxon>
        <taxon>Liliopsida</taxon>
        <taxon>Poales</taxon>
        <taxon>Poaceae</taxon>
        <taxon>PACMAD clade</taxon>
        <taxon>Panicoideae</taxon>
        <taxon>Andropogonodae</taxon>
        <taxon>Andropogoneae</taxon>
        <taxon>Saccharinae</taxon>
        <taxon>Miscanthus</taxon>
    </lineage>
</organism>
<dbReference type="SUPFAM" id="SSF53098">
    <property type="entry name" value="Ribonuclease H-like"/>
    <property type="match status" value="1"/>
</dbReference>
<evidence type="ECO:0000313" key="3">
    <source>
        <dbReference type="Proteomes" id="UP000604825"/>
    </source>
</evidence>
<gene>
    <name evidence="2" type="ORF">NCGR_LOCUS66458</name>
</gene>
<sequence length="535" mass="61897">METIDTLSVPNTEQTIEKGENAQAIRDSEQMEKKRRAIECIVACFDLMLEATTQCGPGLRVRSLDELDGLLGRQLLAINGSIEALKKYWMSEGCSILAYIDLGDDGRWMLNLAVDCSHGVSFLRSIELPSGSYDQAFVCRLVDSCIEEIGEKNVVQCAASSIDMMLEDIGHICLIKKTIAKARSLTAFIYAQTNLLDMTRKFTNQQDLVHVGITYYTTCCLNLRSLYDKRIKLKTMFISKEWEDSKWSKEAVGKKFYNLVVSNEFWHNVLYAINSFEPLVEVLRRMGSGRPSMGYIYGELMNAKTEIAFRFENKEEHYLPVWHHIDFRINLYMMKPLHLAAYYLNPSFYYQNRHEIENTEIFRDALFECACKMYQDESTQEKIVHQLKLYSTDSQNFGMVHAFSTRMDVDPVSWWQLHDGTAKELSATALRILRLTCGSLAYEPSWIEMIHKEKPSWIKNLQFEDSMFVTVNRRIQGKSQMRDRDHVLAYLHRDDEPFEWLVGMFPYEAQRQDNRDLLMARVRSGDGVGLAKLAN</sequence>
<dbReference type="EMBL" id="CAJGYO010000468">
    <property type="protein sequence ID" value="CAD6342360.1"/>
    <property type="molecule type" value="Genomic_DNA"/>
</dbReference>
<feature type="domain" description="DUF659" evidence="1">
    <location>
        <begin position="70"/>
        <end position="156"/>
    </location>
</feature>
<dbReference type="Pfam" id="PF04937">
    <property type="entry name" value="DUF659"/>
    <property type="match status" value="1"/>
</dbReference>
<evidence type="ECO:0000259" key="1">
    <source>
        <dbReference type="Pfam" id="PF04937"/>
    </source>
</evidence>
<dbReference type="OrthoDB" id="685289at2759"/>
<dbReference type="InterPro" id="IPR007021">
    <property type="entry name" value="DUF659"/>
</dbReference>
<proteinExistence type="predicted"/>
<dbReference type="AlphaFoldDB" id="A0A811SP97"/>
<keyword evidence="3" id="KW-1185">Reference proteome</keyword>
<dbReference type="PANTHER" id="PTHR32166">
    <property type="entry name" value="OSJNBA0013A04.12 PROTEIN"/>
    <property type="match status" value="1"/>
</dbReference>
<evidence type="ECO:0000313" key="2">
    <source>
        <dbReference type="EMBL" id="CAD6342360.1"/>
    </source>
</evidence>
<dbReference type="Proteomes" id="UP000604825">
    <property type="component" value="Unassembled WGS sequence"/>
</dbReference>
<dbReference type="PANTHER" id="PTHR32166:SF74">
    <property type="entry name" value="OS05G0256350 PROTEIN"/>
    <property type="match status" value="1"/>
</dbReference>
<name>A0A811SP97_9POAL</name>
<protein>
    <recommendedName>
        <fullName evidence="1">DUF659 domain-containing protein</fullName>
    </recommendedName>
</protein>
<accession>A0A811SP97</accession>
<reference evidence="2" key="1">
    <citation type="submission" date="2020-10" db="EMBL/GenBank/DDBJ databases">
        <authorList>
            <person name="Han B."/>
            <person name="Lu T."/>
            <person name="Zhao Q."/>
            <person name="Huang X."/>
            <person name="Zhao Y."/>
        </authorList>
    </citation>
    <scope>NUCLEOTIDE SEQUENCE</scope>
</reference>
<comment type="caution">
    <text evidence="2">The sequence shown here is derived from an EMBL/GenBank/DDBJ whole genome shotgun (WGS) entry which is preliminary data.</text>
</comment>
<dbReference type="InterPro" id="IPR012337">
    <property type="entry name" value="RNaseH-like_sf"/>
</dbReference>